<accession>A0ACA9PMQ8</accession>
<reference evidence="1" key="1">
    <citation type="submission" date="2021-06" db="EMBL/GenBank/DDBJ databases">
        <authorList>
            <person name="Kallberg Y."/>
            <person name="Tangrot J."/>
            <person name="Rosling A."/>
        </authorList>
    </citation>
    <scope>NUCLEOTIDE SEQUENCE</scope>
    <source>
        <strain evidence="1">IL203A</strain>
    </source>
</reference>
<keyword evidence="2" id="KW-1185">Reference proteome</keyword>
<comment type="caution">
    <text evidence="1">The sequence shown here is derived from an EMBL/GenBank/DDBJ whole genome shotgun (WGS) entry which is preliminary data.</text>
</comment>
<protein>
    <submittedName>
        <fullName evidence="1">11350_t:CDS:1</fullName>
    </submittedName>
</protein>
<dbReference type="Proteomes" id="UP000789702">
    <property type="component" value="Unassembled WGS sequence"/>
</dbReference>
<proteinExistence type="predicted"/>
<feature type="non-terminal residue" evidence="1">
    <location>
        <position position="1"/>
    </location>
</feature>
<organism evidence="1 2">
    <name type="scientific">Dentiscutata heterogama</name>
    <dbReference type="NCBI Taxonomy" id="1316150"/>
    <lineage>
        <taxon>Eukaryota</taxon>
        <taxon>Fungi</taxon>
        <taxon>Fungi incertae sedis</taxon>
        <taxon>Mucoromycota</taxon>
        <taxon>Glomeromycotina</taxon>
        <taxon>Glomeromycetes</taxon>
        <taxon>Diversisporales</taxon>
        <taxon>Gigasporaceae</taxon>
        <taxon>Dentiscutata</taxon>
    </lineage>
</organism>
<gene>
    <name evidence="1" type="ORF">DHETER_LOCUS12628</name>
</gene>
<evidence type="ECO:0000313" key="1">
    <source>
        <dbReference type="EMBL" id="CAG8717468.1"/>
    </source>
</evidence>
<name>A0ACA9PMQ8_9GLOM</name>
<feature type="non-terminal residue" evidence="1">
    <location>
        <position position="41"/>
    </location>
</feature>
<sequence length="41" mass="4718">EGITQAANKNILFKRIPNIVTSRKKKSYKEQSTLLQDTIKL</sequence>
<evidence type="ECO:0000313" key="2">
    <source>
        <dbReference type="Proteomes" id="UP000789702"/>
    </source>
</evidence>
<dbReference type="EMBL" id="CAJVPU010031626">
    <property type="protein sequence ID" value="CAG8717468.1"/>
    <property type="molecule type" value="Genomic_DNA"/>
</dbReference>